<evidence type="ECO:0008006" key="3">
    <source>
        <dbReference type="Google" id="ProtNLM"/>
    </source>
</evidence>
<evidence type="ECO:0000256" key="1">
    <source>
        <dbReference type="SAM" id="Coils"/>
    </source>
</evidence>
<organism evidence="2">
    <name type="scientific">bioreactor metagenome</name>
    <dbReference type="NCBI Taxonomy" id="1076179"/>
    <lineage>
        <taxon>unclassified sequences</taxon>
        <taxon>metagenomes</taxon>
        <taxon>ecological metagenomes</taxon>
    </lineage>
</organism>
<proteinExistence type="predicted"/>
<name>A0A645FUP4_9ZZZZ</name>
<protein>
    <recommendedName>
        <fullName evidence="3">Pilus assembly protein, PilO</fullName>
    </recommendedName>
</protein>
<dbReference type="EMBL" id="VSSQ01064321">
    <property type="protein sequence ID" value="MPN17239.1"/>
    <property type="molecule type" value="Genomic_DNA"/>
</dbReference>
<feature type="coiled-coil region" evidence="1">
    <location>
        <begin position="49"/>
        <end position="79"/>
    </location>
</feature>
<dbReference type="AlphaFoldDB" id="A0A645FUP4"/>
<reference evidence="2" key="1">
    <citation type="submission" date="2019-08" db="EMBL/GenBank/DDBJ databases">
        <authorList>
            <person name="Kucharzyk K."/>
            <person name="Murdoch R.W."/>
            <person name="Higgins S."/>
            <person name="Loffler F."/>
        </authorList>
    </citation>
    <scope>NUCLEOTIDE SEQUENCE</scope>
</reference>
<comment type="caution">
    <text evidence="2">The sequence shown here is derived from an EMBL/GenBank/DDBJ whole genome shotgun (WGS) entry which is preliminary data.</text>
</comment>
<dbReference type="InterPro" id="IPR014717">
    <property type="entry name" value="Transl_elong_EF1B/ribsomal_bS6"/>
</dbReference>
<sequence length="182" mass="20359">MKKSFLMGNLLYLLILFLVLIVYVLKIFNPLAAETNELDNEHMINRMVISKLENQRANKAQMEKDLEDLRSQLQSVVDYENPEILSDRLAEGAAASGAVISALTVYQPKDTGMVGNVIPLAEISADITIKGDYQSFLSFISFLESRPKDAFYINSASMNSEENTGSVSITMYYQKTSRAEGR</sequence>
<gene>
    <name evidence="2" type="ORF">SDC9_164590</name>
</gene>
<evidence type="ECO:0000313" key="2">
    <source>
        <dbReference type="EMBL" id="MPN17239.1"/>
    </source>
</evidence>
<keyword evidence="1" id="KW-0175">Coiled coil</keyword>
<dbReference type="Gene3D" id="3.30.70.60">
    <property type="match status" value="1"/>
</dbReference>
<accession>A0A645FUP4</accession>